<dbReference type="Proteomes" id="UP001155220">
    <property type="component" value="Unassembled WGS sequence"/>
</dbReference>
<protein>
    <submittedName>
        <fullName evidence="2">Uncharacterized protein</fullName>
    </submittedName>
</protein>
<keyword evidence="1" id="KW-0732">Signal</keyword>
<keyword evidence="3" id="KW-1185">Reference proteome</keyword>
<proteinExistence type="predicted"/>
<feature type="chain" id="PRO_5040812625" evidence="1">
    <location>
        <begin position="35"/>
        <end position="122"/>
    </location>
</feature>
<dbReference type="AlphaFoldDB" id="A0A9X2HBJ8"/>
<evidence type="ECO:0000256" key="1">
    <source>
        <dbReference type="SAM" id="SignalP"/>
    </source>
</evidence>
<reference evidence="2" key="1">
    <citation type="submission" date="2022-03" db="EMBL/GenBank/DDBJ databases">
        <title>Aurantimonas Liuensis sp. Nov., isolated from the hadal seawater of the Mariana Trench.</title>
        <authorList>
            <person name="Liu R."/>
        </authorList>
    </citation>
    <scope>NUCLEOTIDE SEQUENCE</scope>
    <source>
        <strain evidence="2">LRZ36</strain>
    </source>
</reference>
<feature type="signal peptide" evidence="1">
    <location>
        <begin position="1"/>
        <end position="34"/>
    </location>
</feature>
<gene>
    <name evidence="2" type="ORF">MJ956_16345</name>
</gene>
<dbReference type="EMBL" id="JALHBS010000104">
    <property type="protein sequence ID" value="MCP3056703.1"/>
    <property type="molecule type" value="Genomic_DNA"/>
</dbReference>
<organism evidence="2 3">
    <name type="scientific">Aurantimonas marianensis</name>
    <dbReference type="NCBI Taxonomy" id="2920428"/>
    <lineage>
        <taxon>Bacteria</taxon>
        <taxon>Pseudomonadati</taxon>
        <taxon>Pseudomonadota</taxon>
        <taxon>Alphaproteobacteria</taxon>
        <taxon>Hyphomicrobiales</taxon>
        <taxon>Aurantimonadaceae</taxon>
        <taxon>Aurantimonas</taxon>
    </lineage>
</organism>
<name>A0A9X2HBJ8_9HYPH</name>
<accession>A0A9X2HBJ8</accession>
<evidence type="ECO:0000313" key="2">
    <source>
        <dbReference type="EMBL" id="MCP3056703.1"/>
    </source>
</evidence>
<comment type="caution">
    <text evidence="2">The sequence shown here is derived from an EMBL/GenBank/DDBJ whole genome shotgun (WGS) entry which is preliminary data.</text>
</comment>
<evidence type="ECO:0000313" key="3">
    <source>
        <dbReference type="Proteomes" id="UP001155220"/>
    </source>
</evidence>
<sequence>MTRSTKPPRATIRLLTAVLVTLSVLLSQFAPAGAAPTYRHVASWSAALSIDGDHAHGVANPVVSLAGEHGATDSSCSSDCPVKYVAVAFGALTSDSPKARIPSHVAELIGRPVAAGVGPPRA</sequence>
<dbReference type="RefSeq" id="WP_253965501.1">
    <property type="nucleotide sequence ID" value="NZ_JALHBS010000104.1"/>
</dbReference>